<evidence type="ECO:0000313" key="2">
    <source>
        <dbReference type="Proteomes" id="UP000004810"/>
    </source>
</evidence>
<comment type="caution">
    <text evidence="1">The sequence shown here is derived from an EMBL/GenBank/DDBJ whole genome shotgun (WGS) entry which is preliminary data.</text>
</comment>
<dbReference type="AlphaFoldDB" id="J9EMR6"/>
<gene>
    <name evidence="1" type="ORF">WUBG_05275</name>
</gene>
<dbReference type="EMBL" id="ADBV01001978">
    <property type="protein sequence ID" value="EJW83816.1"/>
    <property type="molecule type" value="Genomic_DNA"/>
</dbReference>
<reference evidence="2" key="1">
    <citation type="submission" date="2012-08" db="EMBL/GenBank/DDBJ databases">
        <title>The Genome Sequence of Wuchereria bancrofti.</title>
        <authorList>
            <person name="Nutman T.B."/>
            <person name="Fink D.L."/>
            <person name="Russ C."/>
            <person name="Young S."/>
            <person name="Zeng Q."/>
            <person name="Koehrsen M."/>
            <person name="Alvarado L."/>
            <person name="Berlin A."/>
            <person name="Chapman S.B."/>
            <person name="Chen Z."/>
            <person name="Freedman E."/>
            <person name="Gellesch M."/>
            <person name="Goldberg J."/>
            <person name="Griggs A."/>
            <person name="Gujja S."/>
            <person name="Heilman E.R."/>
            <person name="Heiman D."/>
            <person name="Hepburn T."/>
            <person name="Howarth C."/>
            <person name="Jen D."/>
            <person name="Larson L."/>
            <person name="Lewis B."/>
            <person name="Mehta T."/>
            <person name="Park D."/>
            <person name="Pearson M."/>
            <person name="Roberts A."/>
            <person name="Saif S."/>
            <person name="Shea T."/>
            <person name="Shenoy N."/>
            <person name="Sisk P."/>
            <person name="Stolte C."/>
            <person name="Sykes S."/>
            <person name="Walk T."/>
            <person name="White J."/>
            <person name="Yandava C."/>
            <person name="Haas B."/>
            <person name="Henn M.R."/>
            <person name="Nusbaum C."/>
            <person name="Birren B."/>
        </authorList>
    </citation>
    <scope>NUCLEOTIDE SEQUENCE [LARGE SCALE GENOMIC DNA]</scope>
    <source>
        <strain evidence="2">NA</strain>
    </source>
</reference>
<dbReference type="Proteomes" id="UP000004810">
    <property type="component" value="Unassembled WGS sequence"/>
</dbReference>
<protein>
    <submittedName>
        <fullName evidence="1">Uncharacterized protein</fullName>
    </submittedName>
</protein>
<organism evidence="1 2">
    <name type="scientific">Wuchereria bancrofti</name>
    <dbReference type="NCBI Taxonomy" id="6293"/>
    <lineage>
        <taxon>Eukaryota</taxon>
        <taxon>Metazoa</taxon>
        <taxon>Ecdysozoa</taxon>
        <taxon>Nematoda</taxon>
        <taxon>Chromadorea</taxon>
        <taxon>Rhabditida</taxon>
        <taxon>Spirurina</taxon>
        <taxon>Spiruromorpha</taxon>
        <taxon>Filarioidea</taxon>
        <taxon>Onchocercidae</taxon>
        <taxon>Wuchereria</taxon>
    </lineage>
</organism>
<evidence type="ECO:0000313" key="1">
    <source>
        <dbReference type="EMBL" id="EJW83816.1"/>
    </source>
</evidence>
<name>J9EMR6_WUCBA</name>
<proteinExistence type="predicted"/>
<accession>J9EMR6</accession>
<sequence>MFEAFEELGWSMPGKRKDGDAKPNFKPNHPNCFACSEKELRFGYGKKNSMERHSKKSDIQGRIH</sequence>